<protein>
    <submittedName>
        <fullName evidence="1">Uncharacterized protein</fullName>
    </submittedName>
</protein>
<dbReference type="EMBL" id="KV417321">
    <property type="protein sequence ID" value="KZO91554.1"/>
    <property type="molecule type" value="Genomic_DNA"/>
</dbReference>
<sequence>MPTDNVGNPAARIFPPCAMGEHGRREGASEFDKAPKLPETYLYAPPLLCPAQRYHPPLLCSLPPGFYGCLSS</sequence>
<proteinExistence type="predicted"/>
<dbReference type="Proteomes" id="UP000076738">
    <property type="component" value="Unassembled WGS sequence"/>
</dbReference>
<organism evidence="1 2">
    <name type="scientific">Calocera viscosa (strain TUFC12733)</name>
    <dbReference type="NCBI Taxonomy" id="1330018"/>
    <lineage>
        <taxon>Eukaryota</taxon>
        <taxon>Fungi</taxon>
        <taxon>Dikarya</taxon>
        <taxon>Basidiomycota</taxon>
        <taxon>Agaricomycotina</taxon>
        <taxon>Dacrymycetes</taxon>
        <taxon>Dacrymycetales</taxon>
        <taxon>Dacrymycetaceae</taxon>
        <taxon>Calocera</taxon>
    </lineage>
</organism>
<accession>A0A167HEW7</accession>
<name>A0A167HEW7_CALVF</name>
<dbReference type="AlphaFoldDB" id="A0A167HEW7"/>
<evidence type="ECO:0000313" key="2">
    <source>
        <dbReference type="Proteomes" id="UP000076738"/>
    </source>
</evidence>
<evidence type="ECO:0000313" key="1">
    <source>
        <dbReference type="EMBL" id="KZO91554.1"/>
    </source>
</evidence>
<reference evidence="1 2" key="1">
    <citation type="journal article" date="2016" name="Mol. Biol. Evol.">
        <title>Comparative Genomics of Early-Diverging Mushroom-Forming Fungi Provides Insights into the Origins of Lignocellulose Decay Capabilities.</title>
        <authorList>
            <person name="Nagy L.G."/>
            <person name="Riley R."/>
            <person name="Tritt A."/>
            <person name="Adam C."/>
            <person name="Daum C."/>
            <person name="Floudas D."/>
            <person name="Sun H."/>
            <person name="Yadav J.S."/>
            <person name="Pangilinan J."/>
            <person name="Larsson K.H."/>
            <person name="Matsuura K."/>
            <person name="Barry K."/>
            <person name="Labutti K."/>
            <person name="Kuo R."/>
            <person name="Ohm R.A."/>
            <person name="Bhattacharya S.S."/>
            <person name="Shirouzu T."/>
            <person name="Yoshinaga Y."/>
            <person name="Martin F.M."/>
            <person name="Grigoriev I.V."/>
            <person name="Hibbett D.S."/>
        </authorList>
    </citation>
    <scope>NUCLEOTIDE SEQUENCE [LARGE SCALE GENOMIC DNA]</scope>
    <source>
        <strain evidence="1 2">TUFC12733</strain>
    </source>
</reference>
<gene>
    <name evidence="1" type="ORF">CALVIDRAFT_341873</name>
</gene>
<keyword evidence="2" id="KW-1185">Reference proteome</keyword>